<dbReference type="SUPFAM" id="SSF55781">
    <property type="entry name" value="GAF domain-like"/>
    <property type="match status" value="1"/>
</dbReference>
<dbReference type="InterPro" id="IPR029016">
    <property type="entry name" value="GAF-like_dom_sf"/>
</dbReference>
<dbReference type="Proteomes" id="UP000295411">
    <property type="component" value="Unassembled WGS sequence"/>
</dbReference>
<dbReference type="OrthoDB" id="9151676at2"/>
<dbReference type="PANTHER" id="PTHR43102:SF2">
    <property type="entry name" value="GAF DOMAIN-CONTAINING PROTEIN"/>
    <property type="match status" value="1"/>
</dbReference>
<keyword evidence="3" id="KW-1185">Reference proteome</keyword>
<name>A0A4R5TW42_9MICC</name>
<evidence type="ECO:0000313" key="3">
    <source>
        <dbReference type="Proteomes" id="UP000295411"/>
    </source>
</evidence>
<protein>
    <submittedName>
        <fullName evidence="2">GAF domain-containing protein</fullName>
    </submittedName>
</protein>
<organism evidence="2 3">
    <name type="scientific">Arthrobacter crusticola</name>
    <dbReference type="NCBI Taxonomy" id="2547960"/>
    <lineage>
        <taxon>Bacteria</taxon>
        <taxon>Bacillati</taxon>
        <taxon>Actinomycetota</taxon>
        <taxon>Actinomycetes</taxon>
        <taxon>Micrococcales</taxon>
        <taxon>Micrococcaceae</taxon>
        <taxon>Arthrobacter</taxon>
    </lineage>
</organism>
<dbReference type="Pfam" id="PF01590">
    <property type="entry name" value="GAF"/>
    <property type="match status" value="1"/>
</dbReference>
<evidence type="ECO:0000313" key="2">
    <source>
        <dbReference type="EMBL" id="TDK25320.1"/>
    </source>
</evidence>
<accession>A0A4R5TW42</accession>
<sequence>MDRYAQQWLSIESASAAGLDSYDLWLNYAGMGGRLDPLDVEAYLYGLLVLPSLERDLVAHAINEMLEDRGSTVQPAPYSTGEVSAAAGYSGQPGGWLDPALSTLGTAGAIQAVQREAELRRLASLSRTGLLDTPGEPRFDRITRRAQRQFGVSSSSIALITGDSQFIKSLAGPIGQNLPREIAFCNQTIRADRMLVVPDTLNDALFSSSPLVQGEPHIRFYAGHPLTGPGGWRIGSLCVIDDKPRAFSDTDAANLKSLAALAQQEIDR</sequence>
<proteinExistence type="predicted"/>
<dbReference type="EMBL" id="SMTK01000003">
    <property type="protein sequence ID" value="TDK25320.1"/>
    <property type="molecule type" value="Genomic_DNA"/>
</dbReference>
<gene>
    <name evidence="2" type="ORF">E2F48_08565</name>
</gene>
<comment type="caution">
    <text evidence="2">The sequence shown here is derived from an EMBL/GenBank/DDBJ whole genome shotgun (WGS) entry which is preliminary data.</text>
</comment>
<dbReference type="AlphaFoldDB" id="A0A4R5TW42"/>
<reference evidence="2 3" key="1">
    <citation type="submission" date="2019-03" db="EMBL/GenBank/DDBJ databases">
        <title>Arthrobacter sp. nov., an bacterium isolated from biocrust in Mu Us Desert.</title>
        <authorList>
            <person name="Lixiong L."/>
        </authorList>
    </citation>
    <scope>NUCLEOTIDE SEQUENCE [LARGE SCALE GENOMIC DNA]</scope>
    <source>
        <strain evidence="2 3">SLN-3</strain>
    </source>
</reference>
<dbReference type="SMART" id="SM00065">
    <property type="entry name" value="GAF"/>
    <property type="match status" value="1"/>
</dbReference>
<dbReference type="PANTHER" id="PTHR43102">
    <property type="entry name" value="SLR1143 PROTEIN"/>
    <property type="match status" value="1"/>
</dbReference>
<dbReference type="Gene3D" id="3.30.450.40">
    <property type="match status" value="1"/>
</dbReference>
<evidence type="ECO:0000259" key="1">
    <source>
        <dbReference type="SMART" id="SM00065"/>
    </source>
</evidence>
<dbReference type="RefSeq" id="WP_133403596.1">
    <property type="nucleotide sequence ID" value="NZ_SMTK01000003.1"/>
</dbReference>
<feature type="domain" description="GAF" evidence="1">
    <location>
        <begin position="134"/>
        <end position="268"/>
    </location>
</feature>
<dbReference type="InterPro" id="IPR003018">
    <property type="entry name" value="GAF"/>
</dbReference>